<dbReference type="Pfam" id="PF12937">
    <property type="entry name" value="F-box-like"/>
    <property type="match status" value="1"/>
</dbReference>
<protein>
    <recommendedName>
        <fullName evidence="2">F-box domain-containing protein</fullName>
    </recommendedName>
</protein>
<feature type="domain" description="F-box" evidence="2">
    <location>
        <begin position="53"/>
        <end position="117"/>
    </location>
</feature>
<evidence type="ECO:0000313" key="4">
    <source>
        <dbReference type="Proteomes" id="UP001215151"/>
    </source>
</evidence>
<keyword evidence="4" id="KW-1185">Reference proteome</keyword>
<evidence type="ECO:0000313" key="3">
    <source>
        <dbReference type="EMBL" id="KAJ8455142.1"/>
    </source>
</evidence>
<reference evidence="3" key="1">
    <citation type="submission" date="2022-11" db="EMBL/GenBank/DDBJ databases">
        <title>Genome Sequence of Cubamyces cubensis.</title>
        <authorList>
            <person name="Buettner E."/>
        </authorList>
    </citation>
    <scope>NUCLEOTIDE SEQUENCE</scope>
    <source>
        <strain evidence="3">MPL-01</strain>
    </source>
</reference>
<proteinExistence type="predicted"/>
<evidence type="ECO:0000256" key="1">
    <source>
        <dbReference type="SAM" id="MobiDB-lite"/>
    </source>
</evidence>
<feature type="region of interest" description="Disordered" evidence="1">
    <location>
        <begin position="1"/>
        <end position="28"/>
    </location>
</feature>
<dbReference type="EMBL" id="JAPEVG010000817">
    <property type="protein sequence ID" value="KAJ8455142.1"/>
    <property type="molecule type" value="Genomic_DNA"/>
</dbReference>
<sequence>MHSRTDHSSEGPSTADNHNVEEDLGPVSDGHVGIDDLADIARDLRIDSQSPVNGLPTEILAAIFILVPTPTSECSDGLDKLRPWQSLTDVREAVPLTSVCRFWRQVALSTPPLWSSILDLGDLKRDPLWLHYAHRCTVGPLFVGILGVPSRETIAFLQRERLRVQELYLYAPRYPKSQDDILIDLMALSLPKLKHCALTAYTYERTASSHLAFAGQEMRKLALCGSFVPQLSPSLTHLILFNNISVLADKLLVFLAGTPHLQYFRMHEIRTVPPAGESVGSGEAAPPHQIMLPALQTVLVTKASNMAQSTKQDYFVYMRRVFSKLSYPFGCDVSINLIRENDFLSLASAFLRGKPVTSVALYKTTKSSPGYQFIAGAVDERAEDRVFQCEFNIEYFEDSTAMGHSLVTFSTSPELASLRRLWTTPRWACKLLAADVPLRNLCTLIIHDLPTGSTFRLTIEDVAKALKPNVEVGVPCPAMTLLAVKCRVPRDPPHSGGPRGLAQLEQTSSILAMRETARVRMDAGYPLALQILVCGSNMADILHYDDRGQLSLHESDHGEGSSGSRLRQAFSRHWNSGALGDWVNT</sequence>
<accession>A0AAD7X4R5</accession>
<dbReference type="InterPro" id="IPR001810">
    <property type="entry name" value="F-box_dom"/>
</dbReference>
<dbReference type="Proteomes" id="UP001215151">
    <property type="component" value="Unassembled WGS sequence"/>
</dbReference>
<name>A0AAD7X4R5_9APHY</name>
<dbReference type="AlphaFoldDB" id="A0AAD7X4R5"/>
<dbReference type="Gene3D" id="1.20.1280.50">
    <property type="match status" value="1"/>
</dbReference>
<organism evidence="3 4">
    <name type="scientific">Trametes cubensis</name>
    <dbReference type="NCBI Taxonomy" id="1111947"/>
    <lineage>
        <taxon>Eukaryota</taxon>
        <taxon>Fungi</taxon>
        <taxon>Dikarya</taxon>
        <taxon>Basidiomycota</taxon>
        <taxon>Agaricomycotina</taxon>
        <taxon>Agaricomycetes</taxon>
        <taxon>Polyporales</taxon>
        <taxon>Polyporaceae</taxon>
        <taxon>Trametes</taxon>
    </lineage>
</organism>
<evidence type="ECO:0000259" key="2">
    <source>
        <dbReference type="Pfam" id="PF12937"/>
    </source>
</evidence>
<comment type="caution">
    <text evidence="3">The sequence shown here is derived from an EMBL/GenBank/DDBJ whole genome shotgun (WGS) entry which is preliminary data.</text>
</comment>
<gene>
    <name evidence="3" type="ORF">ONZ51_g12612</name>
</gene>